<keyword evidence="6 15" id="KW-0645">Protease</keyword>
<keyword evidence="13" id="KW-0865">Zymogen</keyword>
<evidence type="ECO:0000256" key="3">
    <source>
        <dbReference type="ARBA" id="ARBA00004239"/>
    </source>
</evidence>
<evidence type="ECO:0000256" key="1">
    <source>
        <dbReference type="ARBA" id="ARBA00001910"/>
    </source>
</evidence>
<evidence type="ECO:0000256" key="12">
    <source>
        <dbReference type="ARBA" id="ARBA00023026"/>
    </source>
</evidence>
<protein>
    <recommendedName>
        <fullName evidence="4">tripeptidyl-peptidase II</fullName>
        <ecNumber evidence="4">3.4.14.10</ecNumber>
    </recommendedName>
</protein>
<dbReference type="InterPro" id="IPR023828">
    <property type="entry name" value="Peptidase_S8_Ser-AS"/>
</dbReference>
<evidence type="ECO:0000256" key="14">
    <source>
        <dbReference type="ARBA" id="ARBA00023180"/>
    </source>
</evidence>
<dbReference type="Gene3D" id="3.40.50.200">
    <property type="entry name" value="Peptidase S8/S53 domain"/>
    <property type="match status" value="1"/>
</dbReference>
<reference evidence="18" key="1">
    <citation type="submission" date="2021-07" db="EMBL/GenBank/DDBJ databases">
        <authorList>
            <person name="Branca A.L. A."/>
        </authorList>
    </citation>
    <scope>NUCLEOTIDE SEQUENCE</scope>
</reference>
<feature type="domain" description="Peptidase S53" evidence="17">
    <location>
        <begin position="199"/>
        <end position="611"/>
    </location>
</feature>
<sequence>MHVCIYTGVLCALAAPAMGMVLENLPGGVPNGWLYVNEPSDNSTISLSIALWRQNLDQLESKLSNLSTPGSAEYGKWLEKDDIDLQFPIVDNAPVVKWLQQAGISKIAGDGALLNFTGSVDSVNRLLNASFAYYQNGESKKLRTTQYYIPDDLASYIDIISPTVYFGKARGAAPVSLESSQLQSQKASATEVSPSCQTSITPSCLKEMYNIGDYVPNPAAGSRIGFGSFLNQSAQKSDLEAYEALFNITSQSFTVETINGGLDNQNALGSDVGEANLDVQLIIAVAHPLPVNEFITGDVAPFIPDADEPTEADASNEPYLTYYEYLLSKENGDLPQVISNSYGDDEQVSYTMIQGRKAVADYFKTVPEKYARRVCDLIGLNSLRGMSIIHSSGDEGVGSACQASDGVTPQFNPIFPATCPYVTAIGGTSSVTPEVAWNASSGGFSNYFAQAWYQGSAVKQYFTQVTPETKDYYSNFADFEGRGFPDVSAHSLYPDYEVINLGKKSASGGTSAAAPTFAGIVGLLNDARLRARKPVLGFLNPFLYSRGRQALNDIVDGHSYGCGGINPQTKQAVNGSLIIPGAYWNATEGWDPVTGLGTPDFQKLKDLVLAL</sequence>
<dbReference type="AlphaFoldDB" id="A0A9W4J0Y1"/>
<evidence type="ECO:0000256" key="4">
    <source>
        <dbReference type="ARBA" id="ARBA00012462"/>
    </source>
</evidence>
<keyword evidence="12" id="KW-0843">Virulence</keyword>
<feature type="active site" description="Charge relay system" evidence="15">
    <location>
        <position position="278"/>
    </location>
</feature>
<keyword evidence="10 15" id="KW-0720">Serine protease</keyword>
<feature type="binding site" evidence="15">
    <location>
        <position position="553"/>
    </location>
    <ligand>
        <name>Ca(2+)</name>
        <dbReference type="ChEBI" id="CHEBI:29108"/>
    </ligand>
</feature>
<dbReference type="EC" id="3.4.14.10" evidence="4"/>
<feature type="binding site" evidence="15">
    <location>
        <position position="554"/>
    </location>
    <ligand>
        <name>Ca(2+)</name>
        <dbReference type="ChEBI" id="CHEBI:29108"/>
    </ligand>
</feature>
<name>A0A9W4J0Y1_9EURO</name>
<dbReference type="SUPFAM" id="SSF54897">
    <property type="entry name" value="Protease propeptides/inhibitors"/>
    <property type="match status" value="1"/>
</dbReference>
<evidence type="ECO:0000259" key="17">
    <source>
        <dbReference type="PROSITE" id="PS51695"/>
    </source>
</evidence>
<dbReference type="PANTHER" id="PTHR14218:SF34">
    <property type="entry name" value="TRIPEPTIDYL-PEPTIDASE SED4"/>
    <property type="match status" value="1"/>
</dbReference>
<keyword evidence="7 15" id="KW-0479">Metal-binding</keyword>
<dbReference type="SMART" id="SM00944">
    <property type="entry name" value="Pro-kuma_activ"/>
    <property type="match status" value="1"/>
</dbReference>
<dbReference type="GO" id="GO:0005576">
    <property type="term" value="C:extracellular region"/>
    <property type="evidence" value="ECO:0007669"/>
    <property type="project" value="UniProtKB-SubCell"/>
</dbReference>
<organism evidence="18 19">
    <name type="scientific">Penicillium salamii</name>
    <dbReference type="NCBI Taxonomy" id="1612424"/>
    <lineage>
        <taxon>Eukaryota</taxon>
        <taxon>Fungi</taxon>
        <taxon>Dikarya</taxon>
        <taxon>Ascomycota</taxon>
        <taxon>Pezizomycotina</taxon>
        <taxon>Eurotiomycetes</taxon>
        <taxon>Eurotiomycetidae</taxon>
        <taxon>Eurotiales</taxon>
        <taxon>Aspergillaceae</taxon>
        <taxon>Penicillium</taxon>
    </lineage>
</organism>
<dbReference type="FunFam" id="3.40.50.200:FF:000015">
    <property type="entry name" value="Tripeptidyl peptidase A"/>
    <property type="match status" value="1"/>
</dbReference>
<dbReference type="GO" id="GO:0046872">
    <property type="term" value="F:metal ion binding"/>
    <property type="evidence" value="ECO:0007669"/>
    <property type="project" value="UniProtKB-UniRule"/>
</dbReference>
<proteinExistence type="predicted"/>
<dbReference type="OrthoDB" id="419598at2759"/>
<comment type="subcellular location">
    <subcellularLocation>
        <location evidence="3">Secreted</location>
        <location evidence="3">Extracellular space</location>
    </subcellularLocation>
</comment>
<dbReference type="PROSITE" id="PS51695">
    <property type="entry name" value="SEDOLISIN"/>
    <property type="match status" value="1"/>
</dbReference>
<dbReference type="InterPro" id="IPR050819">
    <property type="entry name" value="Tripeptidyl-peptidase_I"/>
</dbReference>
<evidence type="ECO:0000256" key="13">
    <source>
        <dbReference type="ARBA" id="ARBA00023145"/>
    </source>
</evidence>
<comment type="cofactor">
    <cofactor evidence="15">
        <name>Ca(2+)</name>
        <dbReference type="ChEBI" id="CHEBI:29108"/>
    </cofactor>
    <text evidence="15">Binds 1 Ca(2+) ion per subunit.</text>
</comment>
<evidence type="ECO:0000256" key="11">
    <source>
        <dbReference type="ARBA" id="ARBA00022837"/>
    </source>
</evidence>
<dbReference type="Proteomes" id="UP001152592">
    <property type="component" value="Unassembled WGS sequence"/>
</dbReference>
<keyword evidence="14" id="KW-0325">Glycoprotein</keyword>
<dbReference type="Pfam" id="PF09286">
    <property type="entry name" value="Pro-kuma_activ"/>
    <property type="match status" value="1"/>
</dbReference>
<keyword evidence="11 15" id="KW-0106">Calcium</keyword>
<dbReference type="InterPro" id="IPR036852">
    <property type="entry name" value="Peptidase_S8/S53_dom_sf"/>
</dbReference>
<evidence type="ECO:0000256" key="16">
    <source>
        <dbReference type="SAM" id="SignalP"/>
    </source>
</evidence>
<evidence type="ECO:0000256" key="2">
    <source>
        <dbReference type="ARBA" id="ARBA00002451"/>
    </source>
</evidence>
<keyword evidence="5" id="KW-0964">Secreted</keyword>
<comment type="function">
    <text evidence="2">Secreted tripeptidyl-peptidase which degrades proteins at acidic pHs and is involved in virulence.</text>
</comment>
<feature type="binding site" evidence="15">
    <location>
        <position position="591"/>
    </location>
    <ligand>
        <name>Ca(2+)</name>
        <dbReference type="ChEBI" id="CHEBI:29108"/>
    </ligand>
</feature>
<dbReference type="PROSITE" id="PS00138">
    <property type="entry name" value="SUBTILASE_SER"/>
    <property type="match status" value="1"/>
</dbReference>
<feature type="active site" description="Charge relay system" evidence="15">
    <location>
        <position position="274"/>
    </location>
</feature>
<dbReference type="EMBL" id="CAJVPD010000210">
    <property type="protein sequence ID" value="CAG8366934.1"/>
    <property type="molecule type" value="Genomic_DNA"/>
</dbReference>
<keyword evidence="9 15" id="KW-0378">Hydrolase</keyword>
<evidence type="ECO:0000256" key="15">
    <source>
        <dbReference type="PROSITE-ProRule" id="PRU01032"/>
    </source>
</evidence>
<evidence type="ECO:0000313" key="18">
    <source>
        <dbReference type="EMBL" id="CAG8366934.1"/>
    </source>
</evidence>
<dbReference type="GO" id="GO:0008240">
    <property type="term" value="F:tripeptidyl-peptidase activity"/>
    <property type="evidence" value="ECO:0007669"/>
    <property type="project" value="UniProtKB-EC"/>
</dbReference>
<comment type="caution">
    <text evidence="18">The sequence shown here is derived from an EMBL/GenBank/DDBJ whole genome shotgun (WGS) entry which is preliminary data.</text>
</comment>
<feature type="active site" description="Charge relay system" evidence="15">
    <location>
        <position position="511"/>
    </location>
</feature>
<evidence type="ECO:0000256" key="7">
    <source>
        <dbReference type="ARBA" id="ARBA00022723"/>
    </source>
</evidence>
<feature type="signal peptide" evidence="16">
    <location>
        <begin position="1"/>
        <end position="19"/>
    </location>
</feature>
<comment type="catalytic activity">
    <reaction evidence="1">
        <text>Release of an N-terminal tripeptide from a polypeptide.</text>
        <dbReference type="EC" id="3.4.14.10"/>
    </reaction>
</comment>
<dbReference type="SUPFAM" id="SSF52743">
    <property type="entry name" value="Subtilisin-like"/>
    <property type="match status" value="1"/>
</dbReference>
<dbReference type="CDD" id="cd04056">
    <property type="entry name" value="Peptidases_S53"/>
    <property type="match status" value="1"/>
</dbReference>
<evidence type="ECO:0000256" key="6">
    <source>
        <dbReference type="ARBA" id="ARBA00022670"/>
    </source>
</evidence>
<evidence type="ECO:0000256" key="10">
    <source>
        <dbReference type="ARBA" id="ARBA00022825"/>
    </source>
</evidence>
<evidence type="ECO:0000256" key="5">
    <source>
        <dbReference type="ARBA" id="ARBA00022525"/>
    </source>
</evidence>
<gene>
    <name evidence="18" type="ORF">PSALAMII_LOCUS4222</name>
</gene>
<evidence type="ECO:0000313" key="19">
    <source>
        <dbReference type="Proteomes" id="UP001152592"/>
    </source>
</evidence>
<evidence type="ECO:0000256" key="9">
    <source>
        <dbReference type="ARBA" id="ARBA00022801"/>
    </source>
</evidence>
<dbReference type="GO" id="GO:0006508">
    <property type="term" value="P:proteolysis"/>
    <property type="evidence" value="ECO:0007669"/>
    <property type="project" value="UniProtKB-KW"/>
</dbReference>
<accession>A0A9W4J0Y1</accession>
<keyword evidence="8 16" id="KW-0732">Signal</keyword>
<dbReference type="InterPro" id="IPR015366">
    <property type="entry name" value="S53_propep"/>
</dbReference>
<evidence type="ECO:0000256" key="8">
    <source>
        <dbReference type="ARBA" id="ARBA00022729"/>
    </source>
</evidence>
<feature type="binding site" evidence="15">
    <location>
        <position position="589"/>
    </location>
    <ligand>
        <name>Ca(2+)</name>
        <dbReference type="ChEBI" id="CHEBI:29108"/>
    </ligand>
</feature>
<feature type="chain" id="PRO_5040803214" description="tripeptidyl-peptidase II" evidence="16">
    <location>
        <begin position="20"/>
        <end position="611"/>
    </location>
</feature>
<dbReference type="GO" id="GO:0004252">
    <property type="term" value="F:serine-type endopeptidase activity"/>
    <property type="evidence" value="ECO:0007669"/>
    <property type="project" value="UniProtKB-UniRule"/>
</dbReference>
<dbReference type="PANTHER" id="PTHR14218">
    <property type="entry name" value="PROTEASE S8 TRIPEPTIDYL PEPTIDASE I CLN2"/>
    <property type="match status" value="1"/>
</dbReference>
<dbReference type="CDD" id="cd11377">
    <property type="entry name" value="Pro-peptidase_S53"/>
    <property type="match status" value="1"/>
</dbReference>
<dbReference type="InterPro" id="IPR030400">
    <property type="entry name" value="Sedolisin_dom"/>
</dbReference>